<feature type="transmembrane region" description="Helical" evidence="1">
    <location>
        <begin position="76"/>
        <end position="93"/>
    </location>
</feature>
<proteinExistence type="predicted"/>
<dbReference type="InterPro" id="IPR000089">
    <property type="entry name" value="Biotin_lipoyl"/>
</dbReference>
<dbReference type="EMBL" id="JALLPB020000001">
    <property type="protein sequence ID" value="KAL3827623.1"/>
    <property type="molecule type" value="Genomic_DNA"/>
</dbReference>
<dbReference type="CDD" id="cd06849">
    <property type="entry name" value="lipoyl_domain"/>
    <property type="match status" value="1"/>
</dbReference>
<keyword evidence="1" id="KW-1133">Transmembrane helix</keyword>
<comment type="caution">
    <text evidence="3">The sequence shown here is derived from an EMBL/GenBank/DDBJ whole genome shotgun (WGS) entry which is preliminary data.</text>
</comment>
<evidence type="ECO:0000256" key="1">
    <source>
        <dbReference type="SAM" id="Phobius"/>
    </source>
</evidence>
<feature type="domain" description="Lipoyl-binding" evidence="2">
    <location>
        <begin position="8"/>
        <end position="44"/>
    </location>
</feature>
<keyword evidence="1" id="KW-0812">Transmembrane</keyword>
<evidence type="ECO:0000313" key="3">
    <source>
        <dbReference type="EMBL" id="KAL3827623.1"/>
    </source>
</evidence>
<reference evidence="3 4" key="1">
    <citation type="submission" date="2024-10" db="EMBL/GenBank/DDBJ databases">
        <title>Updated reference genomes for cyclostephanoid diatoms.</title>
        <authorList>
            <person name="Roberts W.R."/>
            <person name="Alverson A.J."/>
        </authorList>
    </citation>
    <scope>NUCLEOTIDE SEQUENCE [LARGE SCALE GENOMIC DNA]</scope>
    <source>
        <strain evidence="3 4">AJA228-03</strain>
    </source>
</reference>
<accession>A0ABD3STS0</accession>
<dbReference type="Gene3D" id="2.40.50.100">
    <property type="match status" value="1"/>
</dbReference>
<keyword evidence="4" id="KW-1185">Reference proteome</keyword>
<evidence type="ECO:0000259" key="2">
    <source>
        <dbReference type="Pfam" id="PF00364"/>
    </source>
</evidence>
<dbReference type="Proteomes" id="UP001530377">
    <property type="component" value="Unassembled WGS sequence"/>
</dbReference>
<dbReference type="AlphaFoldDB" id="A0ABD3STS0"/>
<protein>
    <recommendedName>
        <fullName evidence="2">Lipoyl-binding domain-containing protein</fullName>
    </recommendedName>
</protein>
<dbReference type="InterPro" id="IPR011053">
    <property type="entry name" value="Single_hybrid_motif"/>
</dbReference>
<evidence type="ECO:0000313" key="4">
    <source>
        <dbReference type="Proteomes" id="UP001530377"/>
    </source>
</evidence>
<gene>
    <name evidence="3" type="ORF">ACHAXA_000496</name>
</gene>
<name>A0ABD3STS0_9STRA</name>
<dbReference type="Pfam" id="PF00364">
    <property type="entry name" value="Biotin_lipoyl"/>
    <property type="match status" value="1"/>
</dbReference>
<organism evidence="3 4">
    <name type="scientific">Cyclostephanos tholiformis</name>
    <dbReference type="NCBI Taxonomy" id="382380"/>
    <lineage>
        <taxon>Eukaryota</taxon>
        <taxon>Sar</taxon>
        <taxon>Stramenopiles</taxon>
        <taxon>Ochrophyta</taxon>
        <taxon>Bacillariophyta</taxon>
        <taxon>Coscinodiscophyceae</taxon>
        <taxon>Thalassiosirophycidae</taxon>
        <taxon>Stephanodiscales</taxon>
        <taxon>Stephanodiscaceae</taxon>
        <taxon>Cyclostephanos</taxon>
    </lineage>
</organism>
<dbReference type="SUPFAM" id="SSF51230">
    <property type="entry name" value="Single hybrid motif"/>
    <property type="match status" value="1"/>
</dbReference>
<keyword evidence="1" id="KW-0472">Membrane</keyword>
<sequence length="123" mass="14031">MIDDCGNEAVQVIESDKADMDVEAFEDGYLAKILMQEGETTEVGLWWHSSWHWRGTLHPSPRGAVGAMMPLGPPRWFWQRLVPCLGGVFVFSLDMQIMFKVMEVSTVLDWTRDEEPCVIASFH</sequence>